<feature type="region of interest" description="Disordered" evidence="1">
    <location>
        <begin position="1"/>
        <end position="64"/>
    </location>
</feature>
<proteinExistence type="predicted"/>
<keyword evidence="4" id="KW-1185">Reference proteome</keyword>
<dbReference type="PANTHER" id="PTHR31195">
    <property type="entry name" value="GEO02494P1"/>
    <property type="match status" value="1"/>
</dbReference>
<reference evidence="3" key="2">
    <citation type="submission" date="2020-06" db="EMBL/GenBank/DDBJ databases">
        <authorList>
            <person name="Sheffer M."/>
        </authorList>
    </citation>
    <scope>NUCLEOTIDE SEQUENCE</scope>
</reference>
<evidence type="ECO:0000256" key="1">
    <source>
        <dbReference type="SAM" id="MobiDB-lite"/>
    </source>
</evidence>
<feature type="region of interest" description="Disordered" evidence="1">
    <location>
        <begin position="92"/>
        <end position="116"/>
    </location>
</feature>
<dbReference type="PANTHER" id="PTHR31195:SF2">
    <property type="entry name" value="GEO02494P1"/>
    <property type="match status" value="1"/>
</dbReference>
<comment type="caution">
    <text evidence="3">The sequence shown here is derived from an EMBL/GenBank/DDBJ whole genome shotgun (WGS) entry which is preliminary data.</text>
</comment>
<reference evidence="3" key="1">
    <citation type="journal article" date="2020" name="bioRxiv">
        <title>Chromosome-level reference genome of the European wasp spider Argiope bruennichi: a resource for studies on range expansion and evolutionary adaptation.</title>
        <authorList>
            <person name="Sheffer M.M."/>
            <person name="Hoppe A."/>
            <person name="Krehenwinkel H."/>
            <person name="Uhl G."/>
            <person name="Kuss A.W."/>
            <person name="Jensen L."/>
            <person name="Jensen C."/>
            <person name="Gillespie R.G."/>
            <person name="Hoff K.J."/>
            <person name="Prost S."/>
        </authorList>
    </citation>
    <scope>NUCLEOTIDE SEQUENCE</scope>
</reference>
<evidence type="ECO:0000313" key="4">
    <source>
        <dbReference type="Proteomes" id="UP000807504"/>
    </source>
</evidence>
<gene>
    <name evidence="3" type="ORF">HNY73_012149</name>
</gene>
<dbReference type="Pfam" id="PF15377">
    <property type="entry name" value="DUF4604"/>
    <property type="match status" value="1"/>
</dbReference>
<protein>
    <recommendedName>
        <fullName evidence="2">DUF4604 domain-containing protein</fullName>
    </recommendedName>
</protein>
<name>A0A8T0ETZ6_ARGBR</name>
<dbReference type="Proteomes" id="UP000807504">
    <property type="component" value="Unassembled WGS sequence"/>
</dbReference>
<feature type="compositionally biased region" description="Basic and acidic residues" evidence="1">
    <location>
        <begin position="92"/>
        <end position="114"/>
    </location>
</feature>
<dbReference type="EMBL" id="JABXBU010001863">
    <property type="protein sequence ID" value="KAF8781786.1"/>
    <property type="molecule type" value="Genomic_DNA"/>
</dbReference>
<dbReference type="InterPro" id="IPR027911">
    <property type="entry name" value="DUF4604"/>
</dbReference>
<organism evidence="3 4">
    <name type="scientific">Argiope bruennichi</name>
    <name type="common">Wasp spider</name>
    <name type="synonym">Aranea bruennichi</name>
    <dbReference type="NCBI Taxonomy" id="94029"/>
    <lineage>
        <taxon>Eukaryota</taxon>
        <taxon>Metazoa</taxon>
        <taxon>Ecdysozoa</taxon>
        <taxon>Arthropoda</taxon>
        <taxon>Chelicerata</taxon>
        <taxon>Arachnida</taxon>
        <taxon>Araneae</taxon>
        <taxon>Araneomorphae</taxon>
        <taxon>Entelegynae</taxon>
        <taxon>Araneoidea</taxon>
        <taxon>Araneidae</taxon>
        <taxon>Argiope</taxon>
    </lineage>
</organism>
<sequence length="144" mass="16363">MRPTPTTLLRKWQGQPPEVTGGLASNRESPLLDQGISDAKEIRPFQDDDQEERDDEKPVIVVLNEGDLTEEQAKKITDKADLNKKITFAKPVKKDNEEKNSLDFSSKKKDDLQKKINIQKGKSESLKNTSLLSFGDEDEDEEDY</sequence>
<accession>A0A8T0ETZ6</accession>
<evidence type="ECO:0000313" key="3">
    <source>
        <dbReference type="EMBL" id="KAF8781786.1"/>
    </source>
</evidence>
<dbReference type="InterPro" id="IPR040219">
    <property type="entry name" value="KIAA1143-like"/>
</dbReference>
<dbReference type="AlphaFoldDB" id="A0A8T0ETZ6"/>
<evidence type="ECO:0000259" key="2">
    <source>
        <dbReference type="Pfam" id="PF15377"/>
    </source>
</evidence>
<feature type="domain" description="DUF4604" evidence="2">
    <location>
        <begin position="35"/>
        <end position="138"/>
    </location>
</feature>